<feature type="region of interest" description="Disordered" evidence="4">
    <location>
        <begin position="1"/>
        <end position="48"/>
    </location>
</feature>
<dbReference type="PRINTS" id="PR00504">
    <property type="entry name" value="CHROMODOMAIN"/>
</dbReference>
<dbReference type="Gene3D" id="2.40.50.40">
    <property type="match status" value="2"/>
</dbReference>
<comment type="subunit">
    <text evidence="2">Component of the NuA4 histone acetyltransferase complex.</text>
</comment>
<dbReference type="InterPro" id="IPR023779">
    <property type="entry name" value="Chromodomain_CS"/>
</dbReference>
<dbReference type="GO" id="GO:0000792">
    <property type="term" value="C:heterochromatin"/>
    <property type="evidence" value="ECO:0007669"/>
    <property type="project" value="UniProtKB-ARBA"/>
</dbReference>
<sequence>MPPPVEDVSDEESGDIPFSNAPKGDDKQEDGENQGSDADEDDEDDDNYVVEKIVRHDWLDDGTLKFFVKWQGYDAIKDHTWEEEENLMEGASEILHSYYDKVGGRPERNAEKPKPGRKRKSMGDASSKTATPTKTPAPAAKRGRKSAASKLAEKSPESSIPPEDDVSWLPKGKWDKELKEVSTIQQGKENEGLFAYLLFKNGKTARVSVQACYEKCPRRMLEFYEKHLVFKQEGEE</sequence>
<evidence type="ECO:0000259" key="5">
    <source>
        <dbReference type="PROSITE" id="PS50013"/>
    </source>
</evidence>
<dbReference type="SMART" id="SM00300">
    <property type="entry name" value="ChSh"/>
    <property type="match status" value="1"/>
</dbReference>
<evidence type="ECO:0000313" key="7">
    <source>
        <dbReference type="Proteomes" id="UP001153618"/>
    </source>
</evidence>
<evidence type="ECO:0000256" key="1">
    <source>
        <dbReference type="ARBA" id="ARBA00004123"/>
    </source>
</evidence>
<feature type="domain" description="Chromo" evidence="5">
    <location>
        <begin position="48"/>
        <end position="110"/>
    </location>
</feature>
<name>A0A9W4IE46_PENOL</name>
<dbReference type="OrthoDB" id="433924at2759"/>
<keyword evidence="7" id="KW-1185">Reference proteome</keyword>
<reference evidence="6" key="1">
    <citation type="submission" date="2021-07" db="EMBL/GenBank/DDBJ databases">
        <authorList>
            <person name="Branca A.L. A."/>
        </authorList>
    </citation>
    <scope>NUCLEOTIDE SEQUENCE</scope>
</reference>
<dbReference type="SMART" id="SM00298">
    <property type="entry name" value="CHROMO"/>
    <property type="match status" value="1"/>
</dbReference>
<dbReference type="Proteomes" id="UP001153618">
    <property type="component" value="Unassembled WGS sequence"/>
</dbReference>
<protein>
    <recommendedName>
        <fullName evidence="5">Chromo domain-containing protein</fullName>
    </recommendedName>
</protein>
<dbReference type="Pfam" id="PF01393">
    <property type="entry name" value="Chromo_shadow"/>
    <property type="match status" value="1"/>
</dbReference>
<dbReference type="PROSITE" id="PS50013">
    <property type="entry name" value="CHROMO_2"/>
    <property type="match status" value="1"/>
</dbReference>
<evidence type="ECO:0000256" key="4">
    <source>
        <dbReference type="SAM" id="MobiDB-lite"/>
    </source>
</evidence>
<dbReference type="GO" id="GO:0006338">
    <property type="term" value="P:chromatin remodeling"/>
    <property type="evidence" value="ECO:0007669"/>
    <property type="project" value="UniProtKB-ARBA"/>
</dbReference>
<dbReference type="InterPro" id="IPR000953">
    <property type="entry name" value="Chromo/chromo_shadow_dom"/>
</dbReference>
<accession>A0A9W4IE46</accession>
<dbReference type="InterPro" id="IPR008251">
    <property type="entry name" value="Chromo_shadow_dom"/>
</dbReference>
<dbReference type="AlphaFoldDB" id="A0A9W4IE46"/>
<proteinExistence type="predicted"/>
<dbReference type="InterPro" id="IPR023780">
    <property type="entry name" value="Chromo_domain"/>
</dbReference>
<dbReference type="PANTHER" id="PTHR22812">
    <property type="entry name" value="CHROMOBOX PROTEIN"/>
    <property type="match status" value="1"/>
</dbReference>
<evidence type="ECO:0000256" key="3">
    <source>
        <dbReference type="ARBA" id="ARBA00023242"/>
    </source>
</evidence>
<feature type="compositionally biased region" description="Basic and acidic residues" evidence="4">
    <location>
        <begin position="99"/>
        <end position="114"/>
    </location>
</feature>
<feature type="region of interest" description="Disordered" evidence="4">
    <location>
        <begin position="99"/>
        <end position="171"/>
    </location>
</feature>
<dbReference type="InterPro" id="IPR017984">
    <property type="entry name" value="Chromo_dom_subgr"/>
</dbReference>
<feature type="compositionally biased region" description="Low complexity" evidence="4">
    <location>
        <begin position="128"/>
        <end position="140"/>
    </location>
</feature>
<organism evidence="6 7">
    <name type="scientific">Penicillium olsonii</name>
    <dbReference type="NCBI Taxonomy" id="99116"/>
    <lineage>
        <taxon>Eukaryota</taxon>
        <taxon>Fungi</taxon>
        <taxon>Dikarya</taxon>
        <taxon>Ascomycota</taxon>
        <taxon>Pezizomycotina</taxon>
        <taxon>Eurotiomycetes</taxon>
        <taxon>Eurotiomycetidae</taxon>
        <taxon>Eurotiales</taxon>
        <taxon>Aspergillaceae</taxon>
        <taxon>Penicillium</taxon>
    </lineage>
</organism>
<gene>
    <name evidence="6" type="ORF">POLS_LOCUS9147</name>
</gene>
<evidence type="ECO:0000256" key="2">
    <source>
        <dbReference type="ARBA" id="ARBA00011353"/>
    </source>
</evidence>
<dbReference type="InterPro" id="IPR051219">
    <property type="entry name" value="Heterochromatin_chromo-domain"/>
</dbReference>
<dbReference type="CDD" id="cd00024">
    <property type="entry name" value="CD_CSD"/>
    <property type="match status" value="1"/>
</dbReference>
<keyword evidence="3" id="KW-0539">Nucleus</keyword>
<dbReference type="GO" id="GO:0005634">
    <property type="term" value="C:nucleus"/>
    <property type="evidence" value="ECO:0007669"/>
    <property type="project" value="UniProtKB-SubCell"/>
</dbReference>
<dbReference type="Pfam" id="PF00385">
    <property type="entry name" value="Chromo"/>
    <property type="match status" value="1"/>
</dbReference>
<dbReference type="SUPFAM" id="SSF54160">
    <property type="entry name" value="Chromo domain-like"/>
    <property type="match status" value="2"/>
</dbReference>
<dbReference type="PROSITE" id="PS00598">
    <property type="entry name" value="CHROMO_1"/>
    <property type="match status" value="1"/>
</dbReference>
<evidence type="ECO:0000313" key="6">
    <source>
        <dbReference type="EMBL" id="CAG8267404.1"/>
    </source>
</evidence>
<comment type="subcellular location">
    <subcellularLocation>
        <location evidence="1">Nucleus</location>
    </subcellularLocation>
</comment>
<dbReference type="InterPro" id="IPR016197">
    <property type="entry name" value="Chromo-like_dom_sf"/>
</dbReference>
<comment type="caution">
    <text evidence="6">The sequence shown here is derived from an EMBL/GenBank/DDBJ whole genome shotgun (WGS) entry which is preliminary data.</text>
</comment>
<dbReference type="EMBL" id="CAJVOS010000082">
    <property type="protein sequence ID" value="CAG8267404.1"/>
    <property type="molecule type" value="Genomic_DNA"/>
</dbReference>
<feature type="compositionally biased region" description="Acidic residues" evidence="4">
    <location>
        <begin position="27"/>
        <end position="48"/>
    </location>
</feature>